<dbReference type="AlphaFoldDB" id="A0A8B7Y4J6"/>
<reference evidence="4" key="1">
    <citation type="submission" date="2025-08" db="UniProtKB">
        <authorList>
            <consortium name="RefSeq"/>
        </authorList>
    </citation>
    <scope>IDENTIFICATION</scope>
</reference>
<gene>
    <name evidence="4" type="primary">LOC110977534</name>
</gene>
<organism evidence="3 4">
    <name type="scientific">Acanthaster planci</name>
    <name type="common">Crown-of-thorns starfish</name>
    <dbReference type="NCBI Taxonomy" id="133434"/>
    <lineage>
        <taxon>Eukaryota</taxon>
        <taxon>Metazoa</taxon>
        <taxon>Echinodermata</taxon>
        <taxon>Eleutherozoa</taxon>
        <taxon>Asterozoa</taxon>
        <taxon>Asteroidea</taxon>
        <taxon>Valvatacea</taxon>
        <taxon>Valvatida</taxon>
        <taxon>Acanthasteridae</taxon>
        <taxon>Acanthaster</taxon>
    </lineage>
</organism>
<dbReference type="PROSITE" id="PS50404">
    <property type="entry name" value="GST_NTER"/>
    <property type="match status" value="1"/>
</dbReference>
<dbReference type="InterPro" id="IPR004046">
    <property type="entry name" value="GST_C"/>
</dbReference>
<dbReference type="InterPro" id="IPR050213">
    <property type="entry name" value="GST_superfamily"/>
</dbReference>
<dbReference type="SFLD" id="SFLDS00019">
    <property type="entry name" value="Glutathione_Transferase_(cytos"/>
    <property type="match status" value="1"/>
</dbReference>
<evidence type="ECO:0000313" key="3">
    <source>
        <dbReference type="Proteomes" id="UP000694845"/>
    </source>
</evidence>
<dbReference type="SUPFAM" id="SSF47616">
    <property type="entry name" value="GST C-terminal domain-like"/>
    <property type="match status" value="1"/>
</dbReference>
<keyword evidence="3" id="KW-1185">Reference proteome</keyword>
<dbReference type="CDD" id="cd03192">
    <property type="entry name" value="GST_C_Sigma_like"/>
    <property type="match status" value="1"/>
</dbReference>
<dbReference type="GO" id="GO:0006749">
    <property type="term" value="P:glutathione metabolic process"/>
    <property type="evidence" value="ECO:0007669"/>
    <property type="project" value="TreeGrafter"/>
</dbReference>
<evidence type="ECO:0000313" key="4">
    <source>
        <dbReference type="RefSeq" id="XP_022087462.1"/>
    </source>
</evidence>
<dbReference type="Pfam" id="PF14497">
    <property type="entry name" value="GST_C_3"/>
    <property type="match status" value="1"/>
</dbReference>
<dbReference type="Gene3D" id="1.20.1050.10">
    <property type="match status" value="1"/>
</dbReference>
<dbReference type="Gene3D" id="3.40.30.10">
    <property type="entry name" value="Glutaredoxin"/>
    <property type="match status" value="1"/>
</dbReference>
<dbReference type="FunFam" id="1.20.1050.10:FF:000030">
    <property type="entry name" value="Glutathione S-transferase S1"/>
    <property type="match status" value="1"/>
</dbReference>
<evidence type="ECO:0000259" key="2">
    <source>
        <dbReference type="PROSITE" id="PS50405"/>
    </source>
</evidence>
<dbReference type="InterPro" id="IPR040079">
    <property type="entry name" value="Glutathione_S-Trfase"/>
</dbReference>
<dbReference type="SFLD" id="SFLDG01205">
    <property type="entry name" value="AMPS.1"/>
    <property type="match status" value="1"/>
</dbReference>
<dbReference type="KEGG" id="aplc:110977534"/>
<dbReference type="GO" id="GO:0004364">
    <property type="term" value="F:glutathione transferase activity"/>
    <property type="evidence" value="ECO:0007669"/>
    <property type="project" value="TreeGrafter"/>
</dbReference>
<dbReference type="InterPro" id="IPR036249">
    <property type="entry name" value="Thioredoxin-like_sf"/>
</dbReference>
<dbReference type="SFLD" id="SFLDG00363">
    <property type="entry name" value="AMPS_(cytGST):_Alpha-__Mu-__Pi"/>
    <property type="match status" value="1"/>
</dbReference>
<feature type="domain" description="GST C-terminal" evidence="2">
    <location>
        <begin position="81"/>
        <end position="206"/>
    </location>
</feature>
<dbReference type="Proteomes" id="UP000694845">
    <property type="component" value="Unplaced"/>
</dbReference>
<dbReference type="InterPro" id="IPR004045">
    <property type="entry name" value="Glutathione_S-Trfase_N"/>
</dbReference>
<protein>
    <submittedName>
        <fullName evidence="4">S-crystallin SL11-like</fullName>
    </submittedName>
</protein>
<dbReference type="PANTHER" id="PTHR11571:SF150">
    <property type="entry name" value="GLUTATHIONE S-TRANSFERASE"/>
    <property type="match status" value="1"/>
</dbReference>
<dbReference type="OMA" id="NDWRTGW"/>
<dbReference type="CDD" id="cd03039">
    <property type="entry name" value="GST_N_Sigma_like"/>
    <property type="match status" value="1"/>
</dbReference>
<dbReference type="InterPro" id="IPR036282">
    <property type="entry name" value="Glutathione-S-Trfase_C_sf"/>
</dbReference>
<dbReference type="Pfam" id="PF02798">
    <property type="entry name" value="GST_N"/>
    <property type="match status" value="1"/>
</dbReference>
<proteinExistence type="predicted"/>
<dbReference type="OrthoDB" id="414243at2759"/>
<sequence length="206" mass="23385">MPSYKLTYFDVRGRAETIRMLFAVAGQKFEDVRITEEQWPETKKKVPLGALPVLEIDGKQLIQSKAIASYLAREFGFYGANSWESAKIDEISGAVEDIWLPYVRIIISSDDKSKKDAEMKKHFEEKAPVFLRFLEDQLCKNNEGDGFFVGKKISMADLNFHTSIESLETTSLLGLEKYPKLTALKARISAHDKLAPYLAKRAKTDI</sequence>
<dbReference type="PANTHER" id="PTHR11571">
    <property type="entry name" value="GLUTATHIONE S-TRANSFERASE"/>
    <property type="match status" value="1"/>
</dbReference>
<name>A0A8B7Y4J6_ACAPL</name>
<dbReference type="InterPro" id="IPR010987">
    <property type="entry name" value="Glutathione-S-Trfase_C-like"/>
</dbReference>
<dbReference type="GeneID" id="110977534"/>
<dbReference type="FunFam" id="3.40.30.10:FF:000258">
    <property type="entry name" value="Glutathione S-transferase"/>
    <property type="match status" value="1"/>
</dbReference>
<feature type="domain" description="GST N-terminal" evidence="1">
    <location>
        <begin position="2"/>
        <end position="79"/>
    </location>
</feature>
<accession>A0A8B7Y4J6</accession>
<dbReference type="SUPFAM" id="SSF52833">
    <property type="entry name" value="Thioredoxin-like"/>
    <property type="match status" value="1"/>
</dbReference>
<dbReference type="PROSITE" id="PS50405">
    <property type="entry name" value="GST_CTER"/>
    <property type="match status" value="1"/>
</dbReference>
<dbReference type="RefSeq" id="XP_022087462.1">
    <property type="nucleotide sequence ID" value="XM_022231770.1"/>
</dbReference>
<evidence type="ECO:0000259" key="1">
    <source>
        <dbReference type="PROSITE" id="PS50404"/>
    </source>
</evidence>